<dbReference type="PANTHER" id="PTHR37691:SF1">
    <property type="entry name" value="BLR3518 PROTEIN"/>
    <property type="match status" value="1"/>
</dbReference>
<evidence type="ECO:0000313" key="1">
    <source>
        <dbReference type="EMBL" id="MFB9770133.1"/>
    </source>
</evidence>
<keyword evidence="2" id="KW-1185">Reference proteome</keyword>
<accession>A0ABV5WVV9</accession>
<comment type="caution">
    <text evidence="1">The sequence shown here is derived from an EMBL/GenBank/DDBJ whole genome shotgun (WGS) entry which is preliminary data.</text>
</comment>
<dbReference type="PANTHER" id="PTHR37691">
    <property type="entry name" value="BLR3518 PROTEIN"/>
    <property type="match status" value="1"/>
</dbReference>
<name>A0ABV5WVV9_9LACO</name>
<dbReference type="InterPro" id="IPR027396">
    <property type="entry name" value="DsrEFH-like"/>
</dbReference>
<dbReference type="EMBL" id="JBHLZY010000025">
    <property type="protein sequence ID" value="MFB9770133.1"/>
    <property type="molecule type" value="Genomic_DNA"/>
</dbReference>
<sequence length="106" mass="11257">MSQIVVHVDEVAKVALAIGNVKNFLKARPTSTVVVVVNGPAITSLITGAWQPLLTQLPQVEVDACANALASHHLTAQQLPATVQVVPAGVVRIIELQEQGYAYLRP</sequence>
<dbReference type="InterPro" id="IPR003787">
    <property type="entry name" value="Sulphur_relay_DsrE/F-like"/>
</dbReference>
<gene>
    <name evidence="1" type="ORF">ACFFLI_09695</name>
</gene>
<dbReference type="Pfam" id="PF02635">
    <property type="entry name" value="DsrE"/>
    <property type="match status" value="1"/>
</dbReference>
<evidence type="ECO:0000313" key="2">
    <source>
        <dbReference type="Proteomes" id="UP001589691"/>
    </source>
</evidence>
<protein>
    <submittedName>
        <fullName evidence="1">DsrE family protein</fullName>
    </submittedName>
</protein>
<organism evidence="1 2">
    <name type="scientific">Lactiplantibacillus modestisalitolerans</name>
    <dbReference type="NCBI Taxonomy" id="1457219"/>
    <lineage>
        <taxon>Bacteria</taxon>
        <taxon>Bacillati</taxon>
        <taxon>Bacillota</taxon>
        <taxon>Bacilli</taxon>
        <taxon>Lactobacillales</taxon>
        <taxon>Lactobacillaceae</taxon>
        <taxon>Lactiplantibacillus</taxon>
    </lineage>
</organism>
<dbReference type="RefSeq" id="WP_137642091.1">
    <property type="nucleotide sequence ID" value="NZ_BJEA01000004.1"/>
</dbReference>
<dbReference type="Proteomes" id="UP001589691">
    <property type="component" value="Unassembled WGS sequence"/>
</dbReference>
<dbReference type="Gene3D" id="3.40.1260.10">
    <property type="entry name" value="DsrEFH-like"/>
    <property type="match status" value="1"/>
</dbReference>
<reference evidence="1 2" key="1">
    <citation type="submission" date="2024-09" db="EMBL/GenBank/DDBJ databases">
        <authorList>
            <person name="Sun Q."/>
            <person name="Mori K."/>
        </authorList>
    </citation>
    <scope>NUCLEOTIDE SEQUENCE [LARGE SCALE GENOMIC DNA]</scope>
    <source>
        <strain evidence="1 2">TBRC 4576</strain>
    </source>
</reference>
<proteinExistence type="predicted"/>
<dbReference type="SUPFAM" id="SSF75169">
    <property type="entry name" value="DsrEFH-like"/>
    <property type="match status" value="1"/>
</dbReference>